<evidence type="ECO:0000256" key="1">
    <source>
        <dbReference type="ARBA" id="ARBA00004128"/>
    </source>
</evidence>
<accession>A0AAN9SLU8</accession>
<sequence length="248" mass="26383">MSDSSKIYLRETVFPNIILPLSSFMANLGARTNGISPNHVEIRIYSNGVEPKASQEVKESNINYSQRAQWLRAAVLGANDGLVSVASLMMGVGAVKEDISVMLVAGFAGLVAGGCSMAIGEFVSVYTQYDIEIAQIKREREAKNNREVEGETQREKLPNPFQAALASALAFSVGALVPLLAAVFIRSRNIRMAVVAGTVSFALLVFGGVGAVLGKTPVTRSCLRVLIGGWMAMAITFGLTKLIGSAEL</sequence>
<evidence type="ECO:0000256" key="5">
    <source>
        <dbReference type="ARBA" id="ARBA00022692"/>
    </source>
</evidence>
<dbReference type="GO" id="GO:0005384">
    <property type="term" value="F:manganese ion transmembrane transporter activity"/>
    <property type="evidence" value="ECO:0007669"/>
    <property type="project" value="InterPro"/>
</dbReference>
<feature type="transmembrane region" description="Helical" evidence="9">
    <location>
        <begin position="163"/>
        <end position="185"/>
    </location>
</feature>
<dbReference type="GO" id="GO:0140315">
    <property type="term" value="F:iron ion sequestering activity"/>
    <property type="evidence" value="ECO:0007669"/>
    <property type="project" value="UniProtKB-UniRule"/>
</dbReference>
<evidence type="ECO:0000313" key="11">
    <source>
        <dbReference type="Proteomes" id="UP001386955"/>
    </source>
</evidence>
<feature type="transmembrane region" description="Helical" evidence="9">
    <location>
        <begin position="225"/>
        <end position="244"/>
    </location>
</feature>
<comment type="caution">
    <text evidence="9">Lacks conserved residue(s) required for the propagation of feature annotation.</text>
</comment>
<gene>
    <name evidence="10" type="ORF">VNO78_11476</name>
</gene>
<keyword evidence="7 9" id="KW-0472">Membrane</keyword>
<keyword evidence="3" id="KW-0408">Iron</keyword>
<name>A0AAN9SLU8_PSOTE</name>
<evidence type="ECO:0000256" key="4">
    <source>
        <dbReference type="ARBA" id="ARBA00022554"/>
    </source>
</evidence>
<dbReference type="GO" id="GO:0005774">
    <property type="term" value="C:vacuolar membrane"/>
    <property type="evidence" value="ECO:0007669"/>
    <property type="project" value="UniProtKB-SubCell"/>
</dbReference>
<keyword evidence="5 9" id="KW-0812">Transmembrane</keyword>
<evidence type="ECO:0000256" key="2">
    <source>
        <dbReference type="ARBA" id="ARBA00007049"/>
    </source>
</evidence>
<comment type="catalytic activity">
    <reaction evidence="8">
        <text>Fe(2+)(in) = Fe(2+)(out)</text>
        <dbReference type="Rhea" id="RHEA:28486"/>
        <dbReference type="ChEBI" id="CHEBI:29033"/>
    </reaction>
    <physiologicalReaction direction="left-to-right" evidence="8">
        <dbReference type="Rhea" id="RHEA:28487"/>
    </physiologicalReaction>
</comment>
<keyword evidence="9" id="KW-0813">Transport</keyword>
<dbReference type="Pfam" id="PF01988">
    <property type="entry name" value="VIT1"/>
    <property type="match status" value="2"/>
</dbReference>
<comment type="similarity">
    <text evidence="2 9">Belongs to the CCC1 family.</text>
</comment>
<keyword evidence="4 9" id="KW-0926">Vacuole</keyword>
<dbReference type="GO" id="GO:0005381">
    <property type="term" value="F:iron ion transmembrane transporter activity"/>
    <property type="evidence" value="ECO:0007669"/>
    <property type="project" value="UniProtKB-UniRule"/>
</dbReference>
<keyword evidence="9" id="KW-0406">Ion transport</keyword>
<evidence type="ECO:0000256" key="8">
    <source>
        <dbReference type="ARBA" id="ARBA00044464"/>
    </source>
</evidence>
<dbReference type="InterPro" id="IPR008217">
    <property type="entry name" value="Ccc1_fam"/>
</dbReference>
<dbReference type="PANTHER" id="PTHR31851">
    <property type="entry name" value="FE(2+)/MN(2+) TRANSPORTER PCL1"/>
    <property type="match status" value="1"/>
</dbReference>
<feature type="transmembrane region" description="Helical" evidence="9">
    <location>
        <begin position="99"/>
        <end position="119"/>
    </location>
</feature>
<keyword evidence="3" id="KW-0410">Iron transport</keyword>
<reference evidence="10 11" key="1">
    <citation type="submission" date="2024-01" db="EMBL/GenBank/DDBJ databases">
        <title>The genomes of 5 underutilized Papilionoideae crops provide insights into root nodulation and disease resistanc.</title>
        <authorList>
            <person name="Jiang F."/>
        </authorList>
    </citation>
    <scope>NUCLEOTIDE SEQUENCE [LARGE SCALE GENOMIC DNA]</scope>
    <source>
        <strain evidence="10">DUOXIRENSHENG_FW03</strain>
        <tissue evidence="10">Leaves</tissue>
    </source>
</reference>
<keyword evidence="6 9" id="KW-1133">Transmembrane helix</keyword>
<organism evidence="10 11">
    <name type="scientific">Psophocarpus tetragonolobus</name>
    <name type="common">Winged bean</name>
    <name type="synonym">Dolichos tetragonolobus</name>
    <dbReference type="NCBI Taxonomy" id="3891"/>
    <lineage>
        <taxon>Eukaryota</taxon>
        <taxon>Viridiplantae</taxon>
        <taxon>Streptophyta</taxon>
        <taxon>Embryophyta</taxon>
        <taxon>Tracheophyta</taxon>
        <taxon>Spermatophyta</taxon>
        <taxon>Magnoliopsida</taxon>
        <taxon>eudicotyledons</taxon>
        <taxon>Gunneridae</taxon>
        <taxon>Pentapetalae</taxon>
        <taxon>rosids</taxon>
        <taxon>fabids</taxon>
        <taxon>Fabales</taxon>
        <taxon>Fabaceae</taxon>
        <taxon>Papilionoideae</taxon>
        <taxon>50 kb inversion clade</taxon>
        <taxon>NPAAA clade</taxon>
        <taxon>indigoferoid/millettioid clade</taxon>
        <taxon>Phaseoleae</taxon>
        <taxon>Psophocarpus</taxon>
    </lineage>
</organism>
<evidence type="ECO:0000256" key="7">
    <source>
        <dbReference type="ARBA" id="ARBA00023136"/>
    </source>
</evidence>
<evidence type="ECO:0000256" key="3">
    <source>
        <dbReference type="ARBA" id="ARBA00022496"/>
    </source>
</evidence>
<evidence type="ECO:0000313" key="10">
    <source>
        <dbReference type="EMBL" id="KAK7400272.1"/>
    </source>
</evidence>
<dbReference type="AlphaFoldDB" id="A0AAN9SLU8"/>
<dbReference type="GO" id="GO:0030026">
    <property type="term" value="P:intracellular manganese ion homeostasis"/>
    <property type="evidence" value="ECO:0007669"/>
    <property type="project" value="InterPro"/>
</dbReference>
<evidence type="ECO:0000256" key="9">
    <source>
        <dbReference type="RuleBase" id="RU369115"/>
    </source>
</evidence>
<comment type="caution">
    <text evidence="10">The sequence shown here is derived from an EMBL/GenBank/DDBJ whole genome shotgun (WGS) entry which is preliminary data.</text>
</comment>
<dbReference type="EMBL" id="JAYMYS010000003">
    <property type="protein sequence ID" value="KAK7400272.1"/>
    <property type="molecule type" value="Genomic_DNA"/>
</dbReference>
<comment type="subcellular location">
    <subcellularLocation>
        <location evidence="1 9">Vacuole membrane</location>
        <topology evidence="1 9">Multi-pass membrane protein</topology>
    </subcellularLocation>
</comment>
<protein>
    <recommendedName>
        <fullName evidence="9">Vacuolar iron transporter</fullName>
    </recommendedName>
</protein>
<evidence type="ECO:0000256" key="6">
    <source>
        <dbReference type="ARBA" id="ARBA00022989"/>
    </source>
</evidence>
<comment type="function">
    <text evidence="9">Vacuolar Fe(2+) uptake transporter.</text>
</comment>
<proteinExistence type="inferred from homology"/>
<keyword evidence="11" id="KW-1185">Reference proteome</keyword>
<feature type="transmembrane region" description="Helical" evidence="9">
    <location>
        <begin position="192"/>
        <end position="213"/>
    </location>
</feature>
<dbReference type="Proteomes" id="UP001386955">
    <property type="component" value="Unassembled WGS sequence"/>
</dbReference>